<dbReference type="PANTHER" id="PTHR43065">
    <property type="entry name" value="SENSOR HISTIDINE KINASE"/>
    <property type="match status" value="1"/>
</dbReference>
<evidence type="ECO:0000313" key="17">
    <source>
        <dbReference type="Proteomes" id="UP000033115"/>
    </source>
</evidence>
<dbReference type="Gene3D" id="1.10.287.130">
    <property type="match status" value="1"/>
</dbReference>
<evidence type="ECO:0000256" key="4">
    <source>
        <dbReference type="ARBA" id="ARBA00022475"/>
    </source>
</evidence>
<dbReference type="Pfam" id="PF00512">
    <property type="entry name" value="HisKA"/>
    <property type="match status" value="1"/>
</dbReference>
<accession>A0A0E3MBH7</accession>
<dbReference type="GO" id="GO:0005886">
    <property type="term" value="C:plasma membrane"/>
    <property type="evidence" value="ECO:0007669"/>
    <property type="project" value="UniProtKB-SubCell"/>
</dbReference>
<dbReference type="SUPFAM" id="SSF55874">
    <property type="entry name" value="ATPase domain of HSP90 chaperone/DNA topoisomerase II/histidine kinase"/>
    <property type="match status" value="1"/>
</dbReference>
<keyword evidence="11 14" id="KW-1133">Transmembrane helix</keyword>
<dbReference type="PRINTS" id="PR00344">
    <property type="entry name" value="BCTRLSENSOR"/>
</dbReference>
<dbReference type="InterPro" id="IPR003594">
    <property type="entry name" value="HATPase_dom"/>
</dbReference>
<evidence type="ECO:0000256" key="9">
    <source>
        <dbReference type="ARBA" id="ARBA00022777"/>
    </source>
</evidence>
<dbReference type="SUPFAM" id="SSF47384">
    <property type="entry name" value="Homodimeric domain of signal transducing histidine kinase"/>
    <property type="match status" value="1"/>
</dbReference>
<dbReference type="InterPro" id="IPR036890">
    <property type="entry name" value="HATPase_C_sf"/>
</dbReference>
<dbReference type="InterPro" id="IPR003661">
    <property type="entry name" value="HisK_dim/P_dom"/>
</dbReference>
<dbReference type="RefSeq" id="WP_029162930.1">
    <property type="nucleotide sequence ID" value="NZ_CP009933.1"/>
</dbReference>
<keyword evidence="12" id="KW-0902">Two-component regulatory system</keyword>
<dbReference type="SMART" id="SM00388">
    <property type="entry name" value="HisKA"/>
    <property type="match status" value="1"/>
</dbReference>
<feature type="domain" description="Histidine kinase" evidence="15">
    <location>
        <begin position="340"/>
        <end position="546"/>
    </location>
</feature>
<keyword evidence="9" id="KW-0418">Kinase</keyword>
<keyword evidence="8" id="KW-0547">Nucleotide-binding</keyword>
<dbReference type="GO" id="GO:0005524">
    <property type="term" value="F:ATP binding"/>
    <property type="evidence" value="ECO:0007669"/>
    <property type="project" value="UniProtKB-KW"/>
</dbReference>
<sequence>MKFERLSMKIKLTIFFALLSVILFVSVGLLFFESNKKIVIDAKQKEFKTLSKETANKIERFFFERYGDIEVMCNSSILNRNDIDENIKLGYIKSVRNAYKTYEYILTTDNYGNIKTISGNLKGDYNYKKWIDSARNNEFFVSDFTYIPQEKAYFIYFIAPIKDDTGSVTGKIVEKVQLDSITDIVKNVGLDKSGNAYLVSNNGSYILYNRKNSPHINLNAEQGKVYYNEYDGSKFVYTFYPIKKYETQKNTWYLVIEQPEKDAFEVSYNLRNFTLVVIIISIFIIFIVALIASEKITKPFKIMNLNLKSMEQRVIRISDELERSVMRAKSLEALATMSAGMAHEIRNPLTSISGYAQYIQLELSENNKLQEDISIIINEVDRLNRIVDRFLSFARPKELSLKLESINDIVEDVKKILSNDTCCSNIKLNVNLNKVPNILMDRDQIYQVILNIAINGVQSMPYGGSLTINTGYIKMSKIIFVDIEDTGVGISIEDYDKIFQPFFTTKDKGVGLGLPICLRIVENHNGFIEVASNGKKGTKFTIKIPM</sequence>
<dbReference type="Proteomes" id="UP000033115">
    <property type="component" value="Chromosome"/>
</dbReference>
<dbReference type="PROSITE" id="PS50109">
    <property type="entry name" value="HIS_KIN"/>
    <property type="match status" value="1"/>
</dbReference>
<evidence type="ECO:0000256" key="2">
    <source>
        <dbReference type="ARBA" id="ARBA00004651"/>
    </source>
</evidence>
<dbReference type="Pfam" id="PF02743">
    <property type="entry name" value="dCache_1"/>
    <property type="match status" value="1"/>
</dbReference>
<dbReference type="EC" id="2.7.13.3" evidence="3"/>
<dbReference type="InterPro" id="IPR036097">
    <property type="entry name" value="HisK_dim/P_sf"/>
</dbReference>
<dbReference type="SMART" id="SM00387">
    <property type="entry name" value="HATPase_c"/>
    <property type="match status" value="1"/>
</dbReference>
<keyword evidence="7 14" id="KW-0812">Transmembrane</keyword>
<dbReference type="PANTHER" id="PTHR43065:SF10">
    <property type="entry name" value="PEROXIDE STRESS-ACTIVATED HISTIDINE KINASE MAK3"/>
    <property type="match status" value="1"/>
</dbReference>
<keyword evidence="10" id="KW-0067">ATP-binding</keyword>
<name>A0A0E3MBH7_CLOSL</name>
<comment type="catalytic activity">
    <reaction evidence="1">
        <text>ATP + protein L-histidine = ADP + protein N-phospho-L-histidine.</text>
        <dbReference type="EC" id="2.7.13.3"/>
    </reaction>
</comment>
<evidence type="ECO:0000256" key="5">
    <source>
        <dbReference type="ARBA" id="ARBA00022553"/>
    </source>
</evidence>
<dbReference type="Pfam" id="PF02518">
    <property type="entry name" value="HATPase_c"/>
    <property type="match status" value="1"/>
</dbReference>
<evidence type="ECO:0000256" key="7">
    <source>
        <dbReference type="ARBA" id="ARBA00022692"/>
    </source>
</evidence>
<evidence type="ECO:0000256" key="14">
    <source>
        <dbReference type="SAM" id="Phobius"/>
    </source>
</evidence>
<dbReference type="CDD" id="cd00082">
    <property type="entry name" value="HisKA"/>
    <property type="match status" value="1"/>
</dbReference>
<proteinExistence type="predicted"/>
<dbReference type="GO" id="GO:0000155">
    <property type="term" value="F:phosphorelay sensor kinase activity"/>
    <property type="evidence" value="ECO:0007669"/>
    <property type="project" value="InterPro"/>
</dbReference>
<evidence type="ECO:0000256" key="3">
    <source>
        <dbReference type="ARBA" id="ARBA00012438"/>
    </source>
</evidence>
<feature type="transmembrane region" description="Helical" evidence="14">
    <location>
        <begin position="273"/>
        <end position="293"/>
    </location>
</feature>
<keyword evidence="6" id="KW-0808">Transferase</keyword>
<evidence type="ECO:0000256" key="6">
    <source>
        <dbReference type="ARBA" id="ARBA00022679"/>
    </source>
</evidence>
<dbReference type="KEGG" id="csq:CSCA_4575"/>
<dbReference type="AlphaFoldDB" id="A0A0E3MBH7"/>
<gene>
    <name evidence="16" type="ORF">CSCA_4575</name>
</gene>
<evidence type="ECO:0000256" key="10">
    <source>
        <dbReference type="ARBA" id="ARBA00022840"/>
    </source>
</evidence>
<dbReference type="InterPro" id="IPR033479">
    <property type="entry name" value="dCache_1"/>
</dbReference>
<dbReference type="STRING" id="1548.CSCA_4575"/>
<protein>
    <recommendedName>
        <fullName evidence="3">histidine kinase</fullName>
        <ecNumber evidence="3">2.7.13.3</ecNumber>
    </recommendedName>
</protein>
<evidence type="ECO:0000256" key="1">
    <source>
        <dbReference type="ARBA" id="ARBA00000085"/>
    </source>
</evidence>
<dbReference type="EMBL" id="CP009933">
    <property type="protein sequence ID" value="AKA71700.1"/>
    <property type="molecule type" value="Genomic_DNA"/>
</dbReference>
<dbReference type="Gene3D" id="3.30.565.10">
    <property type="entry name" value="Histidine kinase-like ATPase, C-terminal domain"/>
    <property type="match status" value="1"/>
</dbReference>
<keyword evidence="4" id="KW-1003">Cell membrane</keyword>
<keyword evidence="13 14" id="KW-0472">Membrane</keyword>
<dbReference type="Gene3D" id="3.30.450.20">
    <property type="entry name" value="PAS domain"/>
    <property type="match status" value="2"/>
</dbReference>
<dbReference type="HOGENOM" id="CLU_498489_0_0_9"/>
<evidence type="ECO:0000256" key="8">
    <source>
        <dbReference type="ARBA" id="ARBA00022741"/>
    </source>
</evidence>
<comment type="subcellular location">
    <subcellularLocation>
        <location evidence="2">Cell membrane</location>
        <topology evidence="2">Multi-pass membrane protein</topology>
    </subcellularLocation>
</comment>
<feature type="transmembrane region" description="Helical" evidence="14">
    <location>
        <begin position="12"/>
        <end position="32"/>
    </location>
</feature>
<dbReference type="InterPro" id="IPR005467">
    <property type="entry name" value="His_kinase_dom"/>
</dbReference>
<keyword evidence="5" id="KW-0597">Phosphoprotein</keyword>
<evidence type="ECO:0000256" key="12">
    <source>
        <dbReference type="ARBA" id="ARBA00023012"/>
    </source>
</evidence>
<evidence type="ECO:0000259" key="15">
    <source>
        <dbReference type="PROSITE" id="PS50109"/>
    </source>
</evidence>
<dbReference type="InterPro" id="IPR004358">
    <property type="entry name" value="Sig_transdc_His_kin-like_C"/>
</dbReference>
<evidence type="ECO:0000256" key="11">
    <source>
        <dbReference type="ARBA" id="ARBA00022989"/>
    </source>
</evidence>
<keyword evidence="17" id="KW-1185">Reference proteome</keyword>
<reference evidence="16 17" key="1">
    <citation type="journal article" date="2015" name="J. Biotechnol.">
        <title>Complete genome sequence of a malodorant-producing acetogen, Clostridium scatologenes ATCC 25775(T).</title>
        <authorList>
            <person name="Zhu Z."/>
            <person name="Guo T."/>
            <person name="Zheng H."/>
            <person name="Song T."/>
            <person name="Ouyang P."/>
            <person name="Xie J."/>
        </authorList>
    </citation>
    <scope>NUCLEOTIDE SEQUENCE [LARGE SCALE GENOMIC DNA]</scope>
    <source>
        <strain evidence="16 17">ATCC 25775</strain>
    </source>
</reference>
<evidence type="ECO:0000313" key="16">
    <source>
        <dbReference type="EMBL" id="AKA71700.1"/>
    </source>
</evidence>
<organism evidence="16 17">
    <name type="scientific">Clostridium scatologenes</name>
    <dbReference type="NCBI Taxonomy" id="1548"/>
    <lineage>
        <taxon>Bacteria</taxon>
        <taxon>Bacillati</taxon>
        <taxon>Bacillota</taxon>
        <taxon>Clostridia</taxon>
        <taxon>Eubacteriales</taxon>
        <taxon>Clostridiaceae</taxon>
        <taxon>Clostridium</taxon>
    </lineage>
</organism>
<evidence type="ECO:0000256" key="13">
    <source>
        <dbReference type="ARBA" id="ARBA00023136"/>
    </source>
</evidence>